<dbReference type="AlphaFoldDB" id="A0A1L8MK53"/>
<dbReference type="RefSeq" id="WP_071794557.1">
    <property type="nucleotide sequence ID" value="NZ_LZDD01000004.1"/>
</dbReference>
<accession>A0A1L8MK53</accession>
<dbReference type="NCBIfam" id="TIGR03713">
    <property type="entry name" value="acc_sec_asp1"/>
    <property type="match status" value="1"/>
</dbReference>
<dbReference type="OrthoDB" id="9767875at2"/>
<sequence length="523" mass="61049">MYHFIPAWYRKDRVWFDDTQEWTHVNQFLQFDDSVNQIRVFFENQEPVRVMVLNYAPNLRSFLHQKGLLEVPVWSLFDHLQDSQDIQSFPMDWRKLAWPQGTSFIYSPFTVTALRHERPYAKIQFATNGHLFRILRYEKDGKTLKEELVFDDRGFLSSLLVFENGRADHQDYFNQAGQWCLRETLDPVVADRISVNPEAGTLLKNLTYANWEELISETLNAEISQLAADDRLVIAAHKQHNDFFKETKQPKIFSFYQERQRLDSASAADKELFSQAELLVSDDQKNTEALRLLAEEGNYPNIIQVSPFDTRFELGLSIRQKELEVYLFVDNLDDAELNAICKILFKEMRKNDLITLTLGSYQRYGDRNQMIETMLEEMLEQYVPKPEIPEEDQLPDKVVEEEEPRAKFLIIKEENDVIAAFKTSRIIVDMGMKPDLYHQIAAISSGIPQINQVQTDYVTHKQNGYIVEDIKGIEKGLSYFFKGLSHWNRSLVYSIEKIAENTGPALINKWKNQGEGQVTDDRS</sequence>
<gene>
    <name evidence="1" type="ORF">A9Q68_09895</name>
</gene>
<organism evidence="1 2">
    <name type="scientific">Streptococcus bovimastitidis</name>
    <dbReference type="NCBI Taxonomy" id="1856638"/>
    <lineage>
        <taxon>Bacteria</taxon>
        <taxon>Bacillati</taxon>
        <taxon>Bacillota</taxon>
        <taxon>Bacilli</taxon>
        <taxon>Lactobacillales</taxon>
        <taxon>Streptococcaceae</taxon>
        <taxon>Streptococcus</taxon>
    </lineage>
</organism>
<proteinExistence type="predicted"/>
<dbReference type="Proteomes" id="UP000182015">
    <property type="component" value="Unassembled WGS sequence"/>
</dbReference>
<name>A0A1L8MK53_9STRE</name>
<dbReference type="Pfam" id="PF16993">
    <property type="entry name" value="Asp1"/>
    <property type="match status" value="1"/>
</dbReference>
<reference evidence="2" key="1">
    <citation type="submission" date="2016-06" db="EMBL/GenBank/DDBJ databases">
        <authorList>
            <person name="de Vries S.P.W."/>
            <person name="Hadjirin N.F."/>
            <person name="Lay E.M."/>
            <person name="Zadoks R.N."/>
            <person name="Peacock S.J."/>
            <person name="Parkhill J."/>
            <person name="Grant A.J."/>
            <person name="Mcdougall S."/>
            <person name="Holmes M.A."/>
        </authorList>
    </citation>
    <scope>NUCLEOTIDE SEQUENCE [LARGE SCALE GENOMIC DNA]</scope>
    <source>
        <strain evidence="2">NZ1587</strain>
    </source>
</reference>
<dbReference type="EMBL" id="LZDD01000004">
    <property type="protein sequence ID" value="OJF71143.1"/>
    <property type="molecule type" value="Genomic_DNA"/>
</dbReference>
<protein>
    <submittedName>
        <fullName evidence="1">Accessory Sec system protein Asp1</fullName>
    </submittedName>
</protein>
<comment type="caution">
    <text evidence="1">The sequence shown here is derived from an EMBL/GenBank/DDBJ whole genome shotgun (WGS) entry which is preliminary data.</text>
</comment>
<dbReference type="GO" id="GO:0015031">
    <property type="term" value="P:protein transport"/>
    <property type="evidence" value="ECO:0007669"/>
    <property type="project" value="InterPro"/>
</dbReference>
<dbReference type="STRING" id="1856638.A9Q68_09895"/>
<keyword evidence="2" id="KW-1185">Reference proteome</keyword>
<evidence type="ECO:0000313" key="1">
    <source>
        <dbReference type="EMBL" id="OJF71143.1"/>
    </source>
</evidence>
<dbReference type="InterPro" id="IPR022372">
    <property type="entry name" value="Accessory_SS_Asp1"/>
</dbReference>
<evidence type="ECO:0000313" key="2">
    <source>
        <dbReference type="Proteomes" id="UP000182015"/>
    </source>
</evidence>